<dbReference type="EMBL" id="JANAKD010001319">
    <property type="protein sequence ID" value="KAJ3480762.1"/>
    <property type="molecule type" value="Genomic_DNA"/>
</dbReference>
<sequence>MPSKMALSKSTRIKIMIGIDTAFFLLELITGFVAHSLALTADAFHMLNDIISLIIGLWAVVASQKETTDEFTFGWVRAEILGAFFNAVFLIALCVSIVLEALTRFVEPPEINQPKLILIVGCAGLASNLLGFVVLGGHGHDHGGDEESGHGAPQYCRRIWSC</sequence>
<reference evidence="1" key="1">
    <citation type="submission" date="2022-07" db="EMBL/GenBank/DDBJ databases">
        <title>Genome Sequence of Lecanicillium saksenae.</title>
        <authorList>
            <person name="Buettner E."/>
        </authorList>
    </citation>
    <scope>NUCLEOTIDE SEQUENCE</scope>
    <source>
        <strain evidence="1">VT-O1</strain>
    </source>
</reference>
<evidence type="ECO:0000313" key="1">
    <source>
        <dbReference type="EMBL" id="KAJ3480762.1"/>
    </source>
</evidence>
<organism evidence="1 2">
    <name type="scientific">Lecanicillium saksenae</name>
    <dbReference type="NCBI Taxonomy" id="468837"/>
    <lineage>
        <taxon>Eukaryota</taxon>
        <taxon>Fungi</taxon>
        <taxon>Dikarya</taxon>
        <taxon>Ascomycota</taxon>
        <taxon>Pezizomycotina</taxon>
        <taxon>Sordariomycetes</taxon>
        <taxon>Hypocreomycetidae</taxon>
        <taxon>Hypocreales</taxon>
        <taxon>Cordycipitaceae</taxon>
        <taxon>Lecanicillium</taxon>
    </lineage>
</organism>
<comment type="caution">
    <text evidence="1">The sequence shown here is derived from an EMBL/GenBank/DDBJ whole genome shotgun (WGS) entry which is preliminary data.</text>
</comment>
<gene>
    <name evidence="1" type="ORF">NLG97_g7990</name>
</gene>
<keyword evidence="2" id="KW-1185">Reference proteome</keyword>
<protein>
    <submittedName>
        <fullName evidence="1">Uncharacterized protein</fullName>
    </submittedName>
</protein>
<name>A0ACC1QLJ0_9HYPO</name>
<dbReference type="Proteomes" id="UP001148737">
    <property type="component" value="Unassembled WGS sequence"/>
</dbReference>
<proteinExistence type="predicted"/>
<evidence type="ECO:0000313" key="2">
    <source>
        <dbReference type="Proteomes" id="UP001148737"/>
    </source>
</evidence>
<accession>A0ACC1QLJ0</accession>